<accession>A0A6G0TR47</accession>
<gene>
    <name evidence="2" type="ORF">AGLY_006396</name>
</gene>
<keyword evidence="1" id="KW-0812">Transmembrane</keyword>
<reference evidence="2 3" key="1">
    <citation type="submission" date="2019-08" db="EMBL/GenBank/DDBJ databases">
        <title>The genome of the soybean aphid Biotype 1, its phylome, world population structure and adaptation to the North American continent.</title>
        <authorList>
            <person name="Giordano R."/>
            <person name="Donthu R.K."/>
            <person name="Hernandez A.G."/>
            <person name="Wright C.L."/>
            <person name="Zimin A.V."/>
        </authorList>
    </citation>
    <scope>NUCLEOTIDE SEQUENCE [LARGE SCALE GENOMIC DNA]</scope>
    <source>
        <tissue evidence="2">Whole aphids</tissue>
    </source>
</reference>
<dbReference type="Proteomes" id="UP000475862">
    <property type="component" value="Unassembled WGS sequence"/>
</dbReference>
<dbReference type="AlphaFoldDB" id="A0A6G0TR47"/>
<name>A0A6G0TR47_APHGL</name>
<keyword evidence="1" id="KW-0472">Membrane</keyword>
<proteinExistence type="predicted"/>
<dbReference type="OrthoDB" id="431557at2759"/>
<evidence type="ECO:0000256" key="1">
    <source>
        <dbReference type="SAM" id="Phobius"/>
    </source>
</evidence>
<comment type="caution">
    <text evidence="2">The sequence shown here is derived from an EMBL/GenBank/DDBJ whole genome shotgun (WGS) entry which is preliminary data.</text>
</comment>
<dbReference type="EMBL" id="VYZN01000018">
    <property type="protein sequence ID" value="KAE9537373.1"/>
    <property type="molecule type" value="Genomic_DNA"/>
</dbReference>
<feature type="transmembrane region" description="Helical" evidence="1">
    <location>
        <begin position="39"/>
        <end position="64"/>
    </location>
</feature>
<sequence>MHCIDVKQSIYNCRIRYNHIFRPTDFCSNLFEVVDDCSFSFASFSFFSLALASAFAAAISASIFSYSVISFSTSCFSTVSLVASKVFDKIFTANFFASSKVICPSLYSYMLVLHHTAMKQAVHMFANQNISISSNTSYTTNHVTGNFIISSRSLFTFRFSAARRTPSFYQEKNYNKNKKNQQYS</sequence>
<keyword evidence="1" id="KW-1133">Transmembrane helix</keyword>
<keyword evidence="3" id="KW-1185">Reference proteome</keyword>
<organism evidence="2 3">
    <name type="scientific">Aphis glycines</name>
    <name type="common">Soybean aphid</name>
    <dbReference type="NCBI Taxonomy" id="307491"/>
    <lineage>
        <taxon>Eukaryota</taxon>
        <taxon>Metazoa</taxon>
        <taxon>Ecdysozoa</taxon>
        <taxon>Arthropoda</taxon>
        <taxon>Hexapoda</taxon>
        <taxon>Insecta</taxon>
        <taxon>Pterygota</taxon>
        <taxon>Neoptera</taxon>
        <taxon>Paraneoptera</taxon>
        <taxon>Hemiptera</taxon>
        <taxon>Sternorrhyncha</taxon>
        <taxon>Aphidomorpha</taxon>
        <taxon>Aphidoidea</taxon>
        <taxon>Aphididae</taxon>
        <taxon>Aphidini</taxon>
        <taxon>Aphis</taxon>
        <taxon>Aphis</taxon>
    </lineage>
</organism>
<evidence type="ECO:0000313" key="3">
    <source>
        <dbReference type="Proteomes" id="UP000475862"/>
    </source>
</evidence>
<evidence type="ECO:0000313" key="2">
    <source>
        <dbReference type="EMBL" id="KAE9537373.1"/>
    </source>
</evidence>
<protein>
    <submittedName>
        <fullName evidence="2">Uncharacterized protein</fullName>
    </submittedName>
</protein>